<evidence type="ECO:0000256" key="1">
    <source>
        <dbReference type="SAM" id="MobiDB-lite"/>
    </source>
</evidence>
<feature type="compositionally biased region" description="Pro residues" evidence="1">
    <location>
        <begin position="173"/>
        <end position="182"/>
    </location>
</feature>
<dbReference type="Gene3D" id="1.10.287.1060">
    <property type="entry name" value="ESAT-6-like"/>
    <property type="match status" value="1"/>
</dbReference>
<sequence length="526" mass="54646">MTSGSSGNSLSVDPEALRSVGTHLEGLGSQAKQILDRLTEVMAQQGNCWGTDQAGEQFAKTFEPSAHQDVEGLRTLASNLNQLGEGTVNLVDTYEQQDAVSTTEMARAVPEFAARMTTAPGTTAVPPAAVAAPSIGSTANRAAAQQNSPGSLVSGRPASVQQPAEPVRSATPPQQPVSPPQPLSQQPSSQQPSSAPQQASSSRGGTDRPPNTPGTRTPATPSEANRAAPPGSDAAGASPWSKSDGSKNSAGTPWSDGGSGRPGGSSARPPRVSPPEDDESPPRRPPGRPGAEKKRRSSASVRSDESPNARIARELAERHGIAVQGFTLPGVDEETVREFAAAVDDMLAKYPASGLRGVGIADLGGAAAQTEVDEGAFILLALAAALDPEGYARNIFAATESGFLVRGSEQRPVYSTIVREFGRVLDVATGLRARSAAQKTLVTQYLRVVAPEYQRYSLGRITAGYRDWRGQLCGCCFPGGQFDAGSAVAEAFLETELHGEQAGEQAACLHRMLVATAPEATTPPEP</sequence>
<dbReference type="Proteomes" id="UP000733379">
    <property type="component" value="Unassembled WGS sequence"/>
</dbReference>
<feature type="compositionally biased region" description="Low complexity" evidence="1">
    <location>
        <begin position="227"/>
        <end position="239"/>
    </location>
</feature>
<proteinExistence type="predicted"/>
<dbReference type="InterPro" id="IPR010310">
    <property type="entry name" value="T7SS_ESAT-6-like"/>
</dbReference>
<reference evidence="2 3" key="1">
    <citation type="submission" date="2021-06" db="EMBL/GenBank/DDBJ databases">
        <title>Actinomycetes sequencing.</title>
        <authorList>
            <person name="Shan Q."/>
        </authorList>
    </citation>
    <scope>NUCLEOTIDE SEQUENCE [LARGE SCALE GENOMIC DNA]</scope>
    <source>
        <strain evidence="2 3">NEAU-G5</strain>
    </source>
</reference>
<dbReference type="Pfam" id="PF06013">
    <property type="entry name" value="WXG100"/>
    <property type="match status" value="1"/>
</dbReference>
<accession>A0ABS6B5Y4</accession>
<dbReference type="EMBL" id="JAHKNI010000011">
    <property type="protein sequence ID" value="MBU3065734.1"/>
    <property type="molecule type" value="Genomic_DNA"/>
</dbReference>
<dbReference type="InterPro" id="IPR036689">
    <property type="entry name" value="ESAT-6-like_sf"/>
</dbReference>
<feature type="compositionally biased region" description="Polar residues" evidence="1">
    <location>
        <begin position="240"/>
        <end position="252"/>
    </location>
</feature>
<feature type="compositionally biased region" description="Polar residues" evidence="1">
    <location>
        <begin position="213"/>
        <end position="223"/>
    </location>
</feature>
<feature type="compositionally biased region" description="Polar residues" evidence="1">
    <location>
        <begin position="139"/>
        <end position="151"/>
    </location>
</feature>
<organism evidence="2 3">
    <name type="scientific">Nocardia albiluteola</name>
    <dbReference type="NCBI Taxonomy" id="2842303"/>
    <lineage>
        <taxon>Bacteria</taxon>
        <taxon>Bacillati</taxon>
        <taxon>Actinomycetota</taxon>
        <taxon>Actinomycetes</taxon>
        <taxon>Mycobacteriales</taxon>
        <taxon>Nocardiaceae</taxon>
        <taxon>Nocardia</taxon>
    </lineage>
</organism>
<evidence type="ECO:0000313" key="3">
    <source>
        <dbReference type="Proteomes" id="UP000733379"/>
    </source>
</evidence>
<comment type="caution">
    <text evidence="2">The sequence shown here is derived from an EMBL/GenBank/DDBJ whole genome shotgun (WGS) entry which is preliminary data.</text>
</comment>
<feature type="region of interest" description="Disordered" evidence="1">
    <location>
        <begin position="139"/>
        <end position="308"/>
    </location>
</feature>
<name>A0ABS6B5Y4_9NOCA</name>
<feature type="compositionally biased region" description="Low complexity" evidence="1">
    <location>
        <begin position="183"/>
        <end position="202"/>
    </location>
</feature>
<dbReference type="SUPFAM" id="SSF140453">
    <property type="entry name" value="EsxAB dimer-like"/>
    <property type="match status" value="1"/>
</dbReference>
<dbReference type="RefSeq" id="WP_215921719.1">
    <property type="nucleotide sequence ID" value="NZ_JAHKNI010000011.1"/>
</dbReference>
<protein>
    <submittedName>
        <fullName evidence="2">WXG100 family type VII secretion target</fullName>
    </submittedName>
</protein>
<gene>
    <name evidence="2" type="ORF">KO481_29930</name>
</gene>
<evidence type="ECO:0000313" key="2">
    <source>
        <dbReference type="EMBL" id="MBU3065734.1"/>
    </source>
</evidence>
<keyword evidence="3" id="KW-1185">Reference proteome</keyword>